<dbReference type="Proteomes" id="UP001642464">
    <property type="component" value="Unassembled WGS sequence"/>
</dbReference>
<accession>A0ABP0PG28</accession>
<protein>
    <submittedName>
        <fullName evidence="2">Uncharacterized protein</fullName>
    </submittedName>
</protein>
<reference evidence="2 3" key="1">
    <citation type="submission" date="2024-02" db="EMBL/GenBank/DDBJ databases">
        <authorList>
            <person name="Chen Y."/>
            <person name="Shah S."/>
            <person name="Dougan E. K."/>
            <person name="Thang M."/>
            <person name="Chan C."/>
        </authorList>
    </citation>
    <scope>NUCLEOTIDE SEQUENCE [LARGE SCALE GENOMIC DNA]</scope>
</reference>
<sequence>GQAPPLGCHADAHRAALLPRRSARADQQPPPGLGLRSPARAAASAAEQLIAVAPCWPSAGFADDVNVESKARLRHVERPRRGRGAQLPIFRACGIAQGQFGRWQRRASSHGIPQIHSGGSRGSGRSAAGSRAGPIAYLRSNVQVTRGSQLNSLI</sequence>
<gene>
    <name evidence="2" type="ORF">SCF082_LOCUS36426</name>
</gene>
<feature type="region of interest" description="Disordered" evidence="1">
    <location>
        <begin position="19"/>
        <end position="39"/>
    </location>
</feature>
<evidence type="ECO:0000313" key="2">
    <source>
        <dbReference type="EMBL" id="CAK9074983.1"/>
    </source>
</evidence>
<feature type="non-terminal residue" evidence="2">
    <location>
        <position position="1"/>
    </location>
</feature>
<proteinExistence type="predicted"/>
<name>A0ABP0PG28_9DINO</name>
<evidence type="ECO:0000313" key="3">
    <source>
        <dbReference type="Proteomes" id="UP001642464"/>
    </source>
</evidence>
<evidence type="ECO:0000256" key="1">
    <source>
        <dbReference type="SAM" id="MobiDB-lite"/>
    </source>
</evidence>
<dbReference type="EMBL" id="CAXAMM010035858">
    <property type="protein sequence ID" value="CAK9074983.1"/>
    <property type="molecule type" value="Genomic_DNA"/>
</dbReference>
<feature type="region of interest" description="Disordered" evidence="1">
    <location>
        <begin position="110"/>
        <end position="131"/>
    </location>
</feature>
<organism evidence="2 3">
    <name type="scientific">Durusdinium trenchii</name>
    <dbReference type="NCBI Taxonomy" id="1381693"/>
    <lineage>
        <taxon>Eukaryota</taxon>
        <taxon>Sar</taxon>
        <taxon>Alveolata</taxon>
        <taxon>Dinophyceae</taxon>
        <taxon>Suessiales</taxon>
        <taxon>Symbiodiniaceae</taxon>
        <taxon>Durusdinium</taxon>
    </lineage>
</organism>
<keyword evidence="3" id="KW-1185">Reference proteome</keyword>
<comment type="caution">
    <text evidence="2">The sequence shown here is derived from an EMBL/GenBank/DDBJ whole genome shotgun (WGS) entry which is preliminary data.</text>
</comment>